<keyword evidence="2" id="KW-1185">Reference proteome</keyword>
<dbReference type="NCBIfam" id="TIGR02684">
    <property type="entry name" value="dnstrm_HI1420"/>
    <property type="match status" value="1"/>
</dbReference>
<dbReference type="KEGG" id="sflv:IC614_08340"/>
<gene>
    <name evidence="1" type="ORF">IC614_08340</name>
</gene>
<protein>
    <submittedName>
        <fullName evidence="1">Putative addiction module antidote protein</fullName>
    </submittedName>
</protein>
<reference evidence="1 2" key="1">
    <citation type="submission" date="2020-11" db="EMBL/GenBank/DDBJ databases">
        <title>Genome seq and assembly of Sphingosinicella sp.</title>
        <authorList>
            <person name="Chhetri G."/>
        </authorList>
    </citation>
    <scope>NUCLEOTIDE SEQUENCE [LARGE SCALE GENOMIC DNA]</scope>
    <source>
        <strain evidence="1 2">UDD2</strain>
    </source>
</reference>
<accession>A0A7T2GI77</accession>
<dbReference type="EMBL" id="CP065592">
    <property type="protein sequence ID" value="QPQ54361.1"/>
    <property type="molecule type" value="Genomic_DNA"/>
</dbReference>
<dbReference type="InterPro" id="IPR014057">
    <property type="entry name" value="HI1420"/>
</dbReference>
<name>A0A7T2GI77_9SPHN</name>
<dbReference type="InterPro" id="IPR010982">
    <property type="entry name" value="Lambda_DNA-bd_dom_sf"/>
</dbReference>
<dbReference type="Pfam" id="PF21716">
    <property type="entry name" value="dnstrm_HI1420"/>
    <property type="match status" value="1"/>
</dbReference>
<dbReference type="AlphaFoldDB" id="A0A7T2GI77"/>
<dbReference type="InterPro" id="IPR001387">
    <property type="entry name" value="Cro/C1-type_HTH"/>
</dbReference>
<organism evidence="1 2">
    <name type="scientific">Allosphingosinicella flava</name>
    <dbReference type="NCBI Taxonomy" id="2771430"/>
    <lineage>
        <taxon>Bacteria</taxon>
        <taxon>Pseudomonadati</taxon>
        <taxon>Pseudomonadota</taxon>
        <taxon>Alphaproteobacteria</taxon>
        <taxon>Sphingomonadales</taxon>
        <taxon>Sphingomonadaceae</taxon>
        <taxon>Allosphingosinicella</taxon>
    </lineage>
</organism>
<dbReference type="RefSeq" id="WP_200970888.1">
    <property type="nucleotide sequence ID" value="NZ_CP065592.1"/>
</dbReference>
<sequence length="102" mass="10619">MGVQTIPFDAAEFLDDEASQTELLADAFASGDSDVIVAAVGMVARARGMGELAKKTGLSRGGLYAALKEGGNPTLETILKVLNEFGIGLTVKKKDKPELAHA</sequence>
<evidence type="ECO:0000313" key="1">
    <source>
        <dbReference type="EMBL" id="QPQ54361.1"/>
    </source>
</evidence>
<dbReference type="PANTHER" id="PTHR40275:SF1">
    <property type="entry name" value="SSL7038 PROTEIN"/>
    <property type="match status" value="1"/>
</dbReference>
<dbReference type="CDD" id="cd00093">
    <property type="entry name" value="HTH_XRE"/>
    <property type="match status" value="1"/>
</dbReference>
<dbReference type="PANTHER" id="PTHR40275">
    <property type="entry name" value="SSL7038 PROTEIN"/>
    <property type="match status" value="1"/>
</dbReference>
<dbReference type="GO" id="GO:0003677">
    <property type="term" value="F:DNA binding"/>
    <property type="evidence" value="ECO:0007669"/>
    <property type="project" value="InterPro"/>
</dbReference>
<dbReference type="SUPFAM" id="SSF47413">
    <property type="entry name" value="lambda repressor-like DNA-binding domains"/>
    <property type="match status" value="1"/>
</dbReference>
<proteinExistence type="predicted"/>
<dbReference type="Proteomes" id="UP000594873">
    <property type="component" value="Chromosome"/>
</dbReference>
<evidence type="ECO:0000313" key="2">
    <source>
        <dbReference type="Proteomes" id="UP000594873"/>
    </source>
</evidence>